<sequence length="139" mass="15657">MSPAAFDKAVEDAVGLFEVALSFASDCGEEAKVMEAFCDFHGMRCYDYRRFQERQWGLSVWTVEEFVFLTTPLVIVFNSPGYLQSEHTVHEFGLIRRSTGLRRLVSVELGGSQLPPMDVPAHSLQGFSNKIALRIIHSK</sequence>
<dbReference type="RefSeq" id="WP_110571398.1">
    <property type="nucleotide sequence ID" value="NZ_CP134885.1"/>
</dbReference>
<accession>A0ABX5P8G4</accession>
<keyword evidence="2" id="KW-1185">Reference proteome</keyword>
<name>A0ABX5P8G4_9PROT</name>
<evidence type="ECO:0000313" key="1">
    <source>
        <dbReference type="EMBL" id="PYD65180.1"/>
    </source>
</evidence>
<evidence type="ECO:0008006" key="3">
    <source>
        <dbReference type="Google" id="ProtNLM"/>
    </source>
</evidence>
<proteinExistence type="predicted"/>
<comment type="caution">
    <text evidence="1">The sequence shown here is derived from an EMBL/GenBank/DDBJ whole genome shotgun (WGS) entry which is preliminary data.</text>
</comment>
<protein>
    <recommendedName>
        <fullName evidence="3">TIR domain-containing protein</fullName>
    </recommendedName>
</protein>
<evidence type="ECO:0000313" key="2">
    <source>
        <dbReference type="Proteomes" id="UP000247512"/>
    </source>
</evidence>
<dbReference type="EMBL" id="NIRT01000039">
    <property type="protein sequence ID" value="PYD65180.1"/>
    <property type="molecule type" value="Genomic_DNA"/>
</dbReference>
<dbReference type="Proteomes" id="UP000247512">
    <property type="component" value="Unassembled WGS sequence"/>
</dbReference>
<gene>
    <name evidence="1" type="ORF">CDI09_14885</name>
</gene>
<organism evidence="1 2">
    <name type="scientific">Komagataeibacter nataicola</name>
    <dbReference type="NCBI Taxonomy" id="265960"/>
    <lineage>
        <taxon>Bacteria</taxon>
        <taxon>Pseudomonadati</taxon>
        <taxon>Pseudomonadota</taxon>
        <taxon>Alphaproteobacteria</taxon>
        <taxon>Acetobacterales</taxon>
        <taxon>Acetobacteraceae</taxon>
        <taxon>Komagataeibacter</taxon>
    </lineage>
</organism>
<reference evidence="1 2" key="1">
    <citation type="submission" date="2017-06" db="EMBL/GenBank/DDBJ databases">
        <title>A draft genome sequence of Komagataeibacter nataicola LMG 1536.</title>
        <authorList>
            <person name="Skraban J."/>
            <person name="Cleenwerck I."/>
            <person name="Vandamme P."/>
            <person name="Trcek J."/>
        </authorList>
    </citation>
    <scope>NUCLEOTIDE SEQUENCE [LARGE SCALE GENOMIC DNA]</scope>
    <source>
        <strain evidence="1 2">LMG 1536</strain>
    </source>
</reference>